<dbReference type="OMA" id="RNCCTSG"/>
<organism evidence="4 5">
    <name type="scientific">Papaver somniferum</name>
    <name type="common">Opium poppy</name>
    <dbReference type="NCBI Taxonomy" id="3469"/>
    <lineage>
        <taxon>Eukaryota</taxon>
        <taxon>Viridiplantae</taxon>
        <taxon>Streptophyta</taxon>
        <taxon>Embryophyta</taxon>
        <taxon>Tracheophyta</taxon>
        <taxon>Spermatophyta</taxon>
        <taxon>Magnoliopsida</taxon>
        <taxon>Ranunculales</taxon>
        <taxon>Papaveraceae</taxon>
        <taxon>Papaveroideae</taxon>
        <taxon>Papaver</taxon>
    </lineage>
</organism>
<accession>A0A4Y7JTK4</accession>
<protein>
    <submittedName>
        <fullName evidence="4">Uncharacterized protein</fullName>
    </submittedName>
</protein>
<proteinExistence type="inferred from homology"/>
<evidence type="ECO:0000256" key="3">
    <source>
        <dbReference type="ARBA" id="ARBA00023315"/>
    </source>
</evidence>
<dbReference type="PANTHER" id="PTHR31642">
    <property type="entry name" value="TRICHOTHECENE 3-O-ACETYLTRANSFERASE"/>
    <property type="match status" value="1"/>
</dbReference>
<evidence type="ECO:0000256" key="1">
    <source>
        <dbReference type="ARBA" id="ARBA00009861"/>
    </source>
</evidence>
<evidence type="ECO:0000313" key="5">
    <source>
        <dbReference type="Proteomes" id="UP000316621"/>
    </source>
</evidence>
<name>A0A4Y7JTK4_PAPSO</name>
<keyword evidence="3" id="KW-0012">Acyltransferase</keyword>
<dbReference type="GO" id="GO:0016747">
    <property type="term" value="F:acyltransferase activity, transferring groups other than amino-acyl groups"/>
    <property type="evidence" value="ECO:0007669"/>
    <property type="project" value="TreeGrafter"/>
</dbReference>
<reference evidence="4 5" key="1">
    <citation type="journal article" date="2018" name="Science">
        <title>The opium poppy genome and morphinan production.</title>
        <authorList>
            <person name="Guo L."/>
            <person name="Winzer T."/>
            <person name="Yang X."/>
            <person name="Li Y."/>
            <person name="Ning Z."/>
            <person name="He Z."/>
            <person name="Teodor R."/>
            <person name="Lu Y."/>
            <person name="Bowser T.A."/>
            <person name="Graham I.A."/>
            <person name="Ye K."/>
        </authorList>
    </citation>
    <scope>NUCLEOTIDE SEQUENCE [LARGE SCALE GENOMIC DNA]</scope>
    <source>
        <strain evidence="5">cv. HN1</strain>
        <tissue evidence="4">Leaves</tissue>
    </source>
</reference>
<dbReference type="InterPro" id="IPR023213">
    <property type="entry name" value="CAT-like_dom_sf"/>
</dbReference>
<dbReference type="AlphaFoldDB" id="A0A4Y7JTK4"/>
<keyword evidence="2" id="KW-0808">Transferase</keyword>
<gene>
    <name evidence="4" type="ORF">C5167_025634</name>
</gene>
<evidence type="ECO:0000313" key="4">
    <source>
        <dbReference type="EMBL" id="RZC63886.1"/>
    </source>
</evidence>
<dbReference type="PANTHER" id="PTHR31642:SF13">
    <property type="entry name" value="AGMATINE HYDROXYCINNAMOYLTRANSFERASE 1"/>
    <property type="match status" value="1"/>
</dbReference>
<dbReference type="Gramene" id="RZC63886">
    <property type="protein sequence ID" value="RZC63886"/>
    <property type="gene ID" value="C5167_025634"/>
</dbReference>
<dbReference type="FunFam" id="3.30.559.10:FF:000008">
    <property type="entry name" value="Tryptamine hydroxycinnamoyl transferase"/>
    <property type="match status" value="1"/>
</dbReference>
<dbReference type="EMBL" id="CM010719">
    <property type="protein sequence ID" value="RZC63886.1"/>
    <property type="molecule type" value="Genomic_DNA"/>
</dbReference>
<sequence>MEITSLSTSVQIEQVSSKLLQPIYDGDQPVSTTKSVPLTVFDKLADDQYIPSLYAYKPPNPSNSFLEQGLRKVLSEYREWAGRFGEDDNGQIVILLNDEGLRFIEASADCTIDQAIPFTVSTMLKLTPSFEESKELALVQLTRFTCGSVVVSFSSNHIVSDGVLVSQFMISWSQACRGLKIHPRPLHDRNIFVPRNPHSVKFDHRSIEITKRKINEDSTTMPPYSRDDLIHQILHFTPEFIAKIKNKASSSSSSCTGVKGVSSSRYSTFECLIAHLWRVITRARGLSESDKTYVKISVNGRRRMRPPVPHEYFGNVVLWAFPETQGKNLFDESLSHTAEVIHDAVENVNDEYFKSFIDFANKNQDDGNLMPMKVHHMKVPSFWPNLEVQSWLGFPFNNVDFGFGKASVVMPSFDPFEGEIYLVPAVVGDGSIYAHVTLFQQHLSLFKQICYNID</sequence>
<dbReference type="Proteomes" id="UP000316621">
    <property type="component" value="Chromosome 5"/>
</dbReference>
<dbReference type="InterPro" id="IPR050317">
    <property type="entry name" value="Plant_Fungal_Acyltransferase"/>
</dbReference>
<keyword evidence="5" id="KW-1185">Reference proteome</keyword>
<dbReference type="Pfam" id="PF02458">
    <property type="entry name" value="Transferase"/>
    <property type="match status" value="1"/>
</dbReference>
<comment type="similarity">
    <text evidence="1">Belongs to the plant acyltransferase family.</text>
</comment>
<dbReference type="Gene3D" id="3.30.559.10">
    <property type="entry name" value="Chloramphenicol acetyltransferase-like domain"/>
    <property type="match status" value="2"/>
</dbReference>
<dbReference type="STRING" id="3469.A0A4Y7JTK4"/>
<evidence type="ECO:0000256" key="2">
    <source>
        <dbReference type="ARBA" id="ARBA00022679"/>
    </source>
</evidence>